<accession>A0A1E3I1U3</accession>
<dbReference type="KEGG" id="cdep:91089299"/>
<evidence type="ECO:0000313" key="3">
    <source>
        <dbReference type="Proteomes" id="UP000094043"/>
    </source>
</evidence>
<feature type="region of interest" description="Disordered" evidence="1">
    <location>
        <begin position="78"/>
        <end position="108"/>
    </location>
</feature>
<dbReference type="RefSeq" id="XP_066070560.1">
    <property type="nucleotide sequence ID" value="XM_066214463.1"/>
</dbReference>
<evidence type="ECO:0000313" key="2">
    <source>
        <dbReference type="EMBL" id="WVN89860.1"/>
    </source>
</evidence>
<reference evidence="2" key="2">
    <citation type="journal article" date="2022" name="Elife">
        <title>Obligate sexual reproduction of a homothallic fungus closely related to the Cryptococcus pathogenic species complex.</title>
        <authorList>
            <person name="Passer A.R."/>
            <person name="Clancey S.A."/>
            <person name="Shea T."/>
            <person name="David-Palma M."/>
            <person name="Averette A.F."/>
            <person name="Boekhout T."/>
            <person name="Porcel B.M."/>
            <person name="Nowrousian M."/>
            <person name="Cuomo C.A."/>
            <person name="Sun S."/>
            <person name="Heitman J."/>
            <person name="Coelho M.A."/>
        </authorList>
    </citation>
    <scope>NUCLEOTIDE SEQUENCE</scope>
    <source>
        <strain evidence="2">CBS 7841</strain>
    </source>
</reference>
<dbReference type="Proteomes" id="UP000094043">
    <property type="component" value="Chromosome 6"/>
</dbReference>
<proteinExistence type="predicted"/>
<gene>
    <name evidence="2" type="ORF">L203_105090</name>
</gene>
<name>A0A1E3I1U3_9TREE</name>
<dbReference type="GeneID" id="91089299"/>
<reference evidence="2" key="1">
    <citation type="submission" date="2016-06" db="EMBL/GenBank/DDBJ databases">
        <authorList>
            <person name="Cuomo C."/>
            <person name="Litvintseva A."/>
            <person name="Heitman J."/>
            <person name="Chen Y."/>
            <person name="Sun S."/>
            <person name="Springer D."/>
            <person name="Dromer F."/>
            <person name="Young S."/>
            <person name="Zeng Q."/>
            <person name="Chapman S."/>
            <person name="Gujja S."/>
            <person name="Saif S."/>
            <person name="Birren B."/>
        </authorList>
    </citation>
    <scope>NUCLEOTIDE SEQUENCE</scope>
    <source>
        <strain evidence="2">CBS 7841</strain>
    </source>
</reference>
<keyword evidence="3" id="KW-1185">Reference proteome</keyword>
<sequence>MEANCLPSAFGRQQVTTTGKGRARGNRINRGQQGSRGNFKEKGDGRYRAGNKGHDEDSGHTHRYKRQQTMTAVVSASNTIALGAKRPRPSLGNERPSSNVNVSHRNEHNNQGKFIEDCIMKSFYEDPWRELMIQRRLQSNASNT</sequence>
<protein>
    <submittedName>
        <fullName evidence="2">Uncharacterized protein</fullName>
    </submittedName>
</protein>
<dbReference type="EMBL" id="CP143789">
    <property type="protein sequence ID" value="WVN89860.1"/>
    <property type="molecule type" value="Genomic_DNA"/>
</dbReference>
<feature type="region of interest" description="Disordered" evidence="1">
    <location>
        <begin position="1"/>
        <end position="66"/>
    </location>
</feature>
<reference evidence="2" key="3">
    <citation type="submission" date="2024-01" db="EMBL/GenBank/DDBJ databases">
        <authorList>
            <person name="Coelho M.A."/>
            <person name="David-Palma M."/>
            <person name="Shea T."/>
            <person name="Sun S."/>
            <person name="Cuomo C.A."/>
            <person name="Heitman J."/>
        </authorList>
    </citation>
    <scope>NUCLEOTIDE SEQUENCE</scope>
    <source>
        <strain evidence="2">CBS 7841</strain>
    </source>
</reference>
<evidence type="ECO:0000256" key="1">
    <source>
        <dbReference type="SAM" id="MobiDB-lite"/>
    </source>
</evidence>
<feature type="compositionally biased region" description="Basic and acidic residues" evidence="1">
    <location>
        <begin position="38"/>
        <end position="60"/>
    </location>
</feature>
<organism evidence="2 3">
    <name type="scientific">Cryptococcus depauperatus CBS 7841</name>
    <dbReference type="NCBI Taxonomy" id="1295531"/>
    <lineage>
        <taxon>Eukaryota</taxon>
        <taxon>Fungi</taxon>
        <taxon>Dikarya</taxon>
        <taxon>Basidiomycota</taxon>
        <taxon>Agaricomycotina</taxon>
        <taxon>Tremellomycetes</taxon>
        <taxon>Tremellales</taxon>
        <taxon>Cryptococcaceae</taxon>
        <taxon>Cryptococcus</taxon>
    </lineage>
</organism>
<dbReference type="AlphaFoldDB" id="A0A1E3I1U3"/>
<dbReference type="VEuPathDB" id="FungiDB:L203_05561"/>